<feature type="compositionally biased region" description="Basic and acidic residues" evidence="1">
    <location>
        <begin position="722"/>
        <end position="731"/>
    </location>
</feature>
<feature type="region of interest" description="Disordered" evidence="1">
    <location>
        <begin position="945"/>
        <end position="1086"/>
    </location>
</feature>
<feature type="compositionally biased region" description="Polar residues" evidence="1">
    <location>
        <begin position="1182"/>
        <end position="1198"/>
    </location>
</feature>
<feature type="region of interest" description="Disordered" evidence="1">
    <location>
        <begin position="448"/>
        <end position="474"/>
    </location>
</feature>
<feature type="region of interest" description="Disordered" evidence="1">
    <location>
        <begin position="63"/>
        <end position="215"/>
    </location>
</feature>
<feature type="region of interest" description="Disordered" evidence="1">
    <location>
        <begin position="575"/>
        <end position="929"/>
    </location>
</feature>
<dbReference type="Proteomes" id="UP001652661">
    <property type="component" value="Chromosome 3R"/>
</dbReference>
<feature type="compositionally biased region" description="Polar residues" evidence="1">
    <location>
        <begin position="907"/>
        <end position="923"/>
    </location>
</feature>
<keyword evidence="2" id="KW-1185">Reference proteome</keyword>
<dbReference type="OrthoDB" id="7872933at2759"/>
<feature type="compositionally biased region" description="Basic residues" evidence="1">
    <location>
        <begin position="745"/>
        <end position="756"/>
    </location>
</feature>
<feature type="compositionally biased region" description="Polar residues" evidence="1">
    <location>
        <begin position="701"/>
        <end position="712"/>
    </location>
</feature>
<feature type="compositionally biased region" description="Polar residues" evidence="1">
    <location>
        <begin position="388"/>
        <end position="405"/>
    </location>
</feature>
<accession>A0A6P4JPS3</accession>
<feature type="compositionally biased region" description="Polar residues" evidence="1">
    <location>
        <begin position="1016"/>
        <end position="1031"/>
    </location>
</feature>
<feature type="compositionally biased region" description="Basic residues" evidence="1">
    <location>
        <begin position="129"/>
        <end position="138"/>
    </location>
</feature>
<dbReference type="RefSeq" id="XP_017037581.1">
    <property type="nucleotide sequence ID" value="XM_017182092.3"/>
</dbReference>
<feature type="compositionally biased region" description="Basic and acidic residues" evidence="1">
    <location>
        <begin position="180"/>
        <end position="215"/>
    </location>
</feature>
<reference evidence="3" key="1">
    <citation type="submission" date="2025-08" db="UniProtKB">
        <authorList>
            <consortium name="RefSeq"/>
        </authorList>
    </citation>
    <scope>IDENTIFICATION</scope>
    <source>
        <strain evidence="3">14028-0561.14</strain>
        <tissue evidence="3">Whole fly</tissue>
    </source>
</reference>
<gene>
    <name evidence="3" type="primary">Cenp-C</name>
</gene>
<feature type="compositionally biased region" description="Polar residues" evidence="1">
    <location>
        <begin position="634"/>
        <end position="643"/>
    </location>
</feature>
<feature type="compositionally biased region" description="Polar residues" evidence="1">
    <location>
        <begin position="1055"/>
        <end position="1064"/>
    </location>
</feature>
<evidence type="ECO:0000313" key="2">
    <source>
        <dbReference type="Proteomes" id="UP001652661"/>
    </source>
</evidence>
<name>A0A6P4JPS3_DROKI</name>
<feature type="compositionally biased region" description="Polar residues" evidence="1">
    <location>
        <begin position="154"/>
        <end position="173"/>
    </location>
</feature>
<evidence type="ECO:0000313" key="3">
    <source>
        <dbReference type="RefSeq" id="XP_017037581.1"/>
    </source>
</evidence>
<feature type="region of interest" description="Disordered" evidence="1">
    <location>
        <begin position="1"/>
        <end position="27"/>
    </location>
</feature>
<organism evidence="2 3">
    <name type="scientific">Drosophila kikkawai</name>
    <name type="common">Fruit fly</name>
    <dbReference type="NCBI Taxonomy" id="30033"/>
    <lineage>
        <taxon>Eukaryota</taxon>
        <taxon>Metazoa</taxon>
        <taxon>Ecdysozoa</taxon>
        <taxon>Arthropoda</taxon>
        <taxon>Hexapoda</taxon>
        <taxon>Insecta</taxon>
        <taxon>Pterygota</taxon>
        <taxon>Neoptera</taxon>
        <taxon>Endopterygota</taxon>
        <taxon>Diptera</taxon>
        <taxon>Brachycera</taxon>
        <taxon>Muscomorpha</taxon>
        <taxon>Ephydroidea</taxon>
        <taxon>Drosophilidae</taxon>
        <taxon>Drosophila</taxon>
        <taxon>Sophophora</taxon>
    </lineage>
</organism>
<feature type="compositionally biased region" description="Basic and acidic residues" evidence="1">
    <location>
        <begin position="1"/>
        <end position="10"/>
    </location>
</feature>
<sequence>MSKPKPRQDTTIEEMEELMNQPDADEGQFAAYLQRKLAEKQQPMNNDRLFGNVSFDFDFDVNLVKKPKPQPQPAVSSGDNPDVVAPQESEAPPPVAENNQPTSLPAAPKSPNLSLNRRSIRNVPGSDKLRRRAIRRRSQSCGRQLIKEFEDINVTRNSSSPKTFEPTVSSTPCAGQPPKNIKDKEPEENPQIKKSEMPEAEKTAEKSQVHTEPKKCLTASESLTVDTAAEASLMLRERLSSFQKNIMQLDYTGKAPASDAVGCTYTIEKGPAPGQLLLSPSRRSLSCTATQKRLMPIVKVRREKELLIPDTPPRAHPRGSEPEPEYVVPETQLQDLGELVQNLSRNASGPIVVINTANSKPTTEVAHVQPVSVLASAPALTPLRRTSTMVPSAANNNSSPATVPTSPAKPEESPKSSRKSLLVPSNVDAIMTDDESDEQPSTVAMDLAQRGSDRRQQRCLRNQKNGEPTPDPDKENVVQLLNLHQSINVKKSKRRTRPAKVPLNKAPCAPINGEQFAQELARMTNYEILDLRKRNSLGKVYLVNGHRKSSNDLERSIQLELKRRNLEIKGDRLTGAAELPESEEMLPSLDTKTNRSKRQRSPAKNTSPRQLEESDDDAVLPPPPPLLFTDTKKSTVPSPSSRRQLSEMCQEWLDDCESMPPPVPRNFEDSRMRPQRSKRSNYSRIPSDESSDDNIAPQVPCNFQDSTNQTQPALPANRQSRRMSEKLKDETSCIPPPVPNAFKDSRKRPQRSKRSNYSRIPSDESSDDNIAPPVPRNFQDSKNQTEHALPANRQSRHMTRKSEDEPPPPPAPNGFKDRRSSRSNHRSSHESQELSNYMMISKTMEMRRMSRRSVKRKLYTKGDSNAELSDLESPKKQKRYSRSYYHSEVHSEGDNIAIVPPPPHSLRYSQSLRDLRPNNPSDSENVEKGAPLEDFYANTANATIEIAPPPPENIGPNSENPSLRHENNEQDICPPPTEPDKIMEEAIPPPTEYNEPESNETAPAQAPSHVPVNESRLASPTTSIAKASKASQEPEIQCVSSSQDKSISGPEIVTDNEQPSTSLAAQKARERSKKEKTKKDKVNDDAIFKKPLLPAPRAKRKNKELEKLMHSVIYRETSLDDGSISSDGVRRSKRGHVPIKNTWCHTQDIMEMPFMNTKSIIQKPKAKSVAKKKPTAAKEINSKPQSSNRGPVCSSTPRNPDIIVEPFSDSALLLHSAISSKEPEPSAEKHPETQPNFETVMSEGQTNCNNGNSQFRNWLMGTSNVQPSVTNDQGSAASLAEELRFTELGGIDYAFYDTKETAALGYMRFKPHQVRNKKKVKESRLKFIVQIGEFAVQYGAIDNEEEEESCILREGDMIEIDIGFRYSIQNTLDAVGVLLAIRS</sequence>
<feature type="region of interest" description="Disordered" evidence="1">
    <location>
        <begin position="1163"/>
        <end position="1201"/>
    </location>
</feature>
<feature type="compositionally biased region" description="Basic residues" evidence="1">
    <location>
        <begin position="849"/>
        <end position="859"/>
    </location>
</feature>
<feature type="compositionally biased region" description="Basic and acidic residues" evidence="1">
    <location>
        <begin position="1067"/>
        <end position="1086"/>
    </location>
</feature>
<proteinExistence type="predicted"/>
<feature type="region of interest" description="Disordered" evidence="1">
    <location>
        <begin position="388"/>
        <end position="425"/>
    </location>
</feature>
<feature type="compositionally biased region" description="Basic residues" evidence="1">
    <location>
        <begin position="1164"/>
        <end position="1175"/>
    </location>
</feature>
<evidence type="ECO:0000256" key="1">
    <source>
        <dbReference type="SAM" id="MobiDB-lite"/>
    </source>
</evidence>
<protein>
    <submittedName>
        <fullName evidence="3">Uncharacterized protein Cenp-C isoform X1</fullName>
    </submittedName>
</protein>